<dbReference type="RefSeq" id="WP_128267837.1">
    <property type="nucleotide sequence ID" value="NZ_CP092748.1"/>
</dbReference>
<name>A0A443LD66_9LACT</name>
<dbReference type="AlphaFoldDB" id="A0A443LD66"/>
<evidence type="ECO:0000259" key="4">
    <source>
        <dbReference type="SMART" id="SM00495"/>
    </source>
</evidence>
<evidence type="ECO:0000256" key="2">
    <source>
        <dbReference type="ARBA" id="ARBA00023326"/>
    </source>
</evidence>
<dbReference type="Gene3D" id="2.10.10.20">
    <property type="entry name" value="Carbohydrate-binding module superfamily 5/12"/>
    <property type="match status" value="1"/>
</dbReference>
<evidence type="ECO:0000256" key="1">
    <source>
        <dbReference type="ARBA" id="ARBA00022801"/>
    </source>
</evidence>
<accession>A0A443LD66</accession>
<proteinExistence type="predicted"/>
<reference evidence="5 6" key="1">
    <citation type="submission" date="2019-01" db="EMBL/GenBank/DDBJ databases">
        <title>Whole genome sequence of Lactococcus lactis isolated from cow milk.</title>
        <authorList>
            <person name="Sundararaman A."/>
            <person name="Tamang J.-P."/>
            <person name="Halami P."/>
        </authorList>
    </citation>
    <scope>NUCLEOTIDE SEQUENCE [LARGE SCALE GENOMIC DNA]</scope>
    <source>
        <strain evidence="5 6">C2D</strain>
    </source>
</reference>
<dbReference type="EMBL" id="SAXH01000007">
    <property type="protein sequence ID" value="RWR47104.1"/>
    <property type="molecule type" value="Genomic_DNA"/>
</dbReference>
<comment type="caution">
    <text evidence="5">The sequence shown here is derived from an EMBL/GenBank/DDBJ whole genome shotgun (WGS) entry which is preliminary data.</text>
</comment>
<dbReference type="InterPro" id="IPR036573">
    <property type="entry name" value="CBM_sf_5/12"/>
</dbReference>
<dbReference type="Gene3D" id="1.10.287.1490">
    <property type="match status" value="1"/>
</dbReference>
<evidence type="ECO:0000313" key="5">
    <source>
        <dbReference type="EMBL" id="RWR47104.1"/>
    </source>
</evidence>
<gene>
    <name evidence="5" type="ORF">EO246_06930</name>
</gene>
<organism evidence="5 6">
    <name type="scientific">Lactococcus lactis</name>
    <dbReference type="NCBI Taxonomy" id="1358"/>
    <lineage>
        <taxon>Bacteria</taxon>
        <taxon>Bacillati</taxon>
        <taxon>Bacillota</taxon>
        <taxon>Bacilli</taxon>
        <taxon>Lactobacillales</taxon>
        <taxon>Streptococcaceae</taxon>
        <taxon>Lactococcus</taxon>
    </lineage>
</organism>
<dbReference type="GO" id="GO:0005576">
    <property type="term" value="C:extracellular region"/>
    <property type="evidence" value="ECO:0007669"/>
    <property type="project" value="InterPro"/>
</dbReference>
<evidence type="ECO:0000313" key="6">
    <source>
        <dbReference type="Proteomes" id="UP000285859"/>
    </source>
</evidence>
<keyword evidence="1" id="KW-0378">Hydrolase</keyword>
<keyword evidence="2" id="KW-0624">Polysaccharide degradation</keyword>
<dbReference type="SUPFAM" id="SSF51055">
    <property type="entry name" value="Carbohydrate binding domain"/>
    <property type="match status" value="1"/>
</dbReference>
<dbReference type="GO" id="GO:0030246">
    <property type="term" value="F:carbohydrate binding"/>
    <property type="evidence" value="ECO:0007669"/>
    <property type="project" value="InterPro"/>
</dbReference>
<keyword evidence="2" id="KW-0119">Carbohydrate metabolism</keyword>
<sequence length="264" mass="29378">MKIMNNNKKDNIMKYKKVLVVAATVGVFFSAGLGIKSMAEGFWNGHSHVQAINNDIDTLSDRIHAKTDIINQLNADLSIARTNVQDNTAQLSKLTGRLIQVNQEKTLITNNNNALNNQLKGKDNELQAKEQEIQAKIQEIQDKIQEGNNKVAAKQNELNSANQTIETLKAQVLDLQTKLSISDAALNDVKQAHQKADQVVQETATSEQTPQISNSSQNQAWEAKVYEAQARVSYNGKNYLAKWYASTQDIPGNGGPWEEYQEIN</sequence>
<dbReference type="GO" id="GO:0004553">
    <property type="term" value="F:hydrolase activity, hydrolyzing O-glycosyl compounds"/>
    <property type="evidence" value="ECO:0007669"/>
    <property type="project" value="InterPro"/>
</dbReference>
<dbReference type="GO" id="GO:0000272">
    <property type="term" value="P:polysaccharide catabolic process"/>
    <property type="evidence" value="ECO:0007669"/>
    <property type="project" value="UniProtKB-KW"/>
</dbReference>
<dbReference type="CDD" id="cd12215">
    <property type="entry name" value="ChiC_BD"/>
    <property type="match status" value="1"/>
</dbReference>
<dbReference type="InterPro" id="IPR003610">
    <property type="entry name" value="CBM5/12"/>
</dbReference>
<keyword evidence="3" id="KW-0175">Coiled coil</keyword>
<feature type="coiled-coil region" evidence="3">
    <location>
        <begin position="112"/>
        <end position="178"/>
    </location>
</feature>
<protein>
    <recommendedName>
        <fullName evidence="4">Chitin-binding type-3 domain-containing protein</fullName>
    </recommendedName>
</protein>
<feature type="domain" description="Chitin-binding type-3" evidence="4">
    <location>
        <begin position="218"/>
        <end position="260"/>
    </location>
</feature>
<dbReference type="Proteomes" id="UP000285859">
    <property type="component" value="Unassembled WGS sequence"/>
</dbReference>
<evidence type="ECO:0000256" key="3">
    <source>
        <dbReference type="SAM" id="Coils"/>
    </source>
</evidence>
<dbReference type="SMART" id="SM00495">
    <property type="entry name" value="ChtBD3"/>
    <property type="match status" value="1"/>
</dbReference>